<feature type="compositionally biased region" description="Basic residues" evidence="1">
    <location>
        <begin position="1"/>
        <end position="11"/>
    </location>
</feature>
<sequence length="69" mass="8107">SRRREYQHRRNGASPRIGARKSDNDKEVVHTRFDPSTRQASPPLRKLEQQLKHRLSSDLRSRPCTQSLN</sequence>
<feature type="region of interest" description="Disordered" evidence="1">
    <location>
        <begin position="1"/>
        <end position="45"/>
    </location>
</feature>
<reference evidence="2 3" key="1">
    <citation type="journal article" date="2014" name="Curr. Biol.">
        <title>The genome of the clonal raider ant Cerapachys biroi.</title>
        <authorList>
            <person name="Oxley P.R."/>
            <person name="Ji L."/>
            <person name="Fetter-Pruneda I."/>
            <person name="McKenzie S.K."/>
            <person name="Li C."/>
            <person name="Hu H."/>
            <person name="Zhang G."/>
            <person name="Kronauer D.J."/>
        </authorList>
    </citation>
    <scope>NUCLEOTIDE SEQUENCE [LARGE SCALE GENOMIC DNA]</scope>
</reference>
<evidence type="ECO:0000313" key="3">
    <source>
        <dbReference type="Proteomes" id="UP000053097"/>
    </source>
</evidence>
<accession>A0A026X0F3</accession>
<gene>
    <name evidence="2" type="ORF">X777_07819</name>
</gene>
<name>A0A026X0F3_OOCBI</name>
<keyword evidence="3" id="KW-1185">Reference proteome</keyword>
<evidence type="ECO:0000313" key="2">
    <source>
        <dbReference type="EMBL" id="EZA61486.1"/>
    </source>
</evidence>
<organism evidence="2 3">
    <name type="scientific">Ooceraea biroi</name>
    <name type="common">Clonal raider ant</name>
    <name type="synonym">Cerapachys biroi</name>
    <dbReference type="NCBI Taxonomy" id="2015173"/>
    <lineage>
        <taxon>Eukaryota</taxon>
        <taxon>Metazoa</taxon>
        <taxon>Ecdysozoa</taxon>
        <taxon>Arthropoda</taxon>
        <taxon>Hexapoda</taxon>
        <taxon>Insecta</taxon>
        <taxon>Pterygota</taxon>
        <taxon>Neoptera</taxon>
        <taxon>Endopterygota</taxon>
        <taxon>Hymenoptera</taxon>
        <taxon>Apocrita</taxon>
        <taxon>Aculeata</taxon>
        <taxon>Formicoidea</taxon>
        <taxon>Formicidae</taxon>
        <taxon>Dorylinae</taxon>
        <taxon>Ooceraea</taxon>
    </lineage>
</organism>
<feature type="compositionally biased region" description="Basic and acidic residues" evidence="1">
    <location>
        <begin position="50"/>
        <end position="61"/>
    </location>
</feature>
<dbReference type="Proteomes" id="UP000053097">
    <property type="component" value="Unassembled WGS sequence"/>
</dbReference>
<evidence type="ECO:0000256" key="1">
    <source>
        <dbReference type="SAM" id="MobiDB-lite"/>
    </source>
</evidence>
<feature type="compositionally biased region" description="Basic and acidic residues" evidence="1">
    <location>
        <begin position="20"/>
        <end position="35"/>
    </location>
</feature>
<dbReference type="AlphaFoldDB" id="A0A026X0F3"/>
<feature type="region of interest" description="Disordered" evidence="1">
    <location>
        <begin position="50"/>
        <end position="69"/>
    </location>
</feature>
<protein>
    <submittedName>
        <fullName evidence="2">Uncharacterized protein</fullName>
    </submittedName>
</protein>
<feature type="non-terminal residue" evidence="2">
    <location>
        <position position="1"/>
    </location>
</feature>
<dbReference type="EMBL" id="KK107054">
    <property type="protein sequence ID" value="EZA61486.1"/>
    <property type="molecule type" value="Genomic_DNA"/>
</dbReference>
<feature type="non-terminal residue" evidence="2">
    <location>
        <position position="69"/>
    </location>
</feature>
<proteinExistence type="predicted"/>